<evidence type="ECO:0000313" key="1">
    <source>
        <dbReference type="EMBL" id="PTB39347.1"/>
    </source>
</evidence>
<protein>
    <submittedName>
        <fullName evidence="1">Uncharacterized protein</fullName>
    </submittedName>
</protein>
<dbReference type="Proteomes" id="UP000240493">
    <property type="component" value="Unassembled WGS sequence"/>
</dbReference>
<organism evidence="1 2">
    <name type="scientific">Trichoderma asperellum (strain ATCC 204424 / CBS 433.97 / NBRC 101777)</name>
    <dbReference type="NCBI Taxonomy" id="1042311"/>
    <lineage>
        <taxon>Eukaryota</taxon>
        <taxon>Fungi</taxon>
        <taxon>Dikarya</taxon>
        <taxon>Ascomycota</taxon>
        <taxon>Pezizomycotina</taxon>
        <taxon>Sordariomycetes</taxon>
        <taxon>Hypocreomycetidae</taxon>
        <taxon>Hypocreales</taxon>
        <taxon>Hypocreaceae</taxon>
        <taxon>Trichoderma</taxon>
    </lineage>
</organism>
<sequence>MVATKASAERWWRIAKLSIEHGSLMYLPGIGETHRVLVYMLLALFLANTSIRHAAACQFWLCLDADLTHEAASVFSCFCFDHCEAPCTPQDRKDEFVGLRPRGISCQETMKYLSSTTVVRLHRGTCGKHAPFPITQPYCLSQCQKKASPQSSRKQPSITGPASLLRLIYTGSDRTAIKDTVPIPCHDPSPVKSP</sequence>
<reference evidence="1 2" key="1">
    <citation type="submission" date="2016-07" db="EMBL/GenBank/DDBJ databases">
        <title>Multiple horizontal gene transfer events from other fungi enriched the ability of initially mycotrophic Trichoderma (Ascomycota) to feed on dead plant biomass.</title>
        <authorList>
            <consortium name="DOE Joint Genome Institute"/>
            <person name="Aerts A."/>
            <person name="Atanasova L."/>
            <person name="Chenthamara K."/>
            <person name="Zhang J."/>
            <person name="Grujic M."/>
            <person name="Henrissat B."/>
            <person name="Kuo A."/>
            <person name="Salamov A."/>
            <person name="Lipzen A."/>
            <person name="Labutti K."/>
            <person name="Barry K."/>
            <person name="Miao Y."/>
            <person name="Rahimi M.J."/>
            <person name="Shen Q."/>
            <person name="Grigoriev I.V."/>
            <person name="Kubicek C.P."/>
            <person name="Druzhinina I.S."/>
        </authorList>
    </citation>
    <scope>NUCLEOTIDE SEQUENCE [LARGE SCALE GENOMIC DNA]</scope>
    <source>
        <strain evidence="1 2">CBS 433.97</strain>
    </source>
</reference>
<evidence type="ECO:0000313" key="2">
    <source>
        <dbReference type="Proteomes" id="UP000240493"/>
    </source>
</evidence>
<accession>A0A2T3Z3G2</accession>
<name>A0A2T3Z3G2_TRIA4</name>
<gene>
    <name evidence="1" type="ORF">M441DRAFT_59400</name>
</gene>
<dbReference type="EMBL" id="KZ679264">
    <property type="protein sequence ID" value="PTB39347.1"/>
    <property type="molecule type" value="Genomic_DNA"/>
</dbReference>
<keyword evidence="2" id="KW-1185">Reference proteome</keyword>
<proteinExistence type="predicted"/>
<dbReference type="AlphaFoldDB" id="A0A2T3Z3G2"/>